<dbReference type="Proteomes" id="UP001165489">
    <property type="component" value="Unassembled WGS sequence"/>
</dbReference>
<dbReference type="Gene3D" id="1.10.10.10">
    <property type="entry name" value="Winged helix-like DNA-binding domain superfamily/Winged helix DNA-binding domain"/>
    <property type="match status" value="1"/>
</dbReference>
<proteinExistence type="predicted"/>
<sequence length="96" mass="11251">MEAAKENDPAFLAKFMEAHSELWDVLEELDATFTQEEVKLCAFLYLNFTTKDIASVTFVQSKTMQMKKYRLRKKLDIDTNTALTAWLKNLVQKRKQ</sequence>
<gene>
    <name evidence="1" type="ORF">MM239_05380</name>
</gene>
<organism evidence="1 2">
    <name type="scientific">Belliella filtrata</name>
    <dbReference type="NCBI Taxonomy" id="2923435"/>
    <lineage>
        <taxon>Bacteria</taxon>
        <taxon>Pseudomonadati</taxon>
        <taxon>Bacteroidota</taxon>
        <taxon>Cytophagia</taxon>
        <taxon>Cytophagales</taxon>
        <taxon>Cyclobacteriaceae</taxon>
        <taxon>Belliella</taxon>
    </lineage>
</organism>
<evidence type="ECO:0008006" key="3">
    <source>
        <dbReference type="Google" id="ProtNLM"/>
    </source>
</evidence>
<comment type="caution">
    <text evidence="1">The sequence shown here is derived from an EMBL/GenBank/DDBJ whole genome shotgun (WGS) entry which is preliminary data.</text>
</comment>
<protein>
    <recommendedName>
        <fullName evidence="3">HTH luxR-type domain-containing protein</fullName>
    </recommendedName>
</protein>
<dbReference type="InterPro" id="IPR036388">
    <property type="entry name" value="WH-like_DNA-bd_sf"/>
</dbReference>
<dbReference type="SUPFAM" id="SSF46894">
    <property type="entry name" value="C-terminal effector domain of the bipartite response regulators"/>
    <property type="match status" value="1"/>
</dbReference>
<reference evidence="1" key="1">
    <citation type="submission" date="2022-03" db="EMBL/GenBank/DDBJ databases">
        <title>De novo assembled genomes of Belliella spp. (Cyclobacteriaceae) strains.</title>
        <authorList>
            <person name="Szabo A."/>
            <person name="Korponai K."/>
            <person name="Felfoldi T."/>
        </authorList>
    </citation>
    <scope>NUCLEOTIDE SEQUENCE</scope>
    <source>
        <strain evidence="1">DSM 111904</strain>
    </source>
</reference>
<evidence type="ECO:0000313" key="2">
    <source>
        <dbReference type="Proteomes" id="UP001165489"/>
    </source>
</evidence>
<name>A0ABS9UYJ6_9BACT</name>
<dbReference type="InterPro" id="IPR016032">
    <property type="entry name" value="Sig_transdc_resp-reg_C-effctor"/>
</dbReference>
<dbReference type="EMBL" id="JAKZGP010000008">
    <property type="protein sequence ID" value="MCH7408818.1"/>
    <property type="molecule type" value="Genomic_DNA"/>
</dbReference>
<dbReference type="RefSeq" id="WP_241347180.1">
    <property type="nucleotide sequence ID" value="NZ_JAKZGP010000008.1"/>
</dbReference>
<keyword evidence="2" id="KW-1185">Reference proteome</keyword>
<evidence type="ECO:0000313" key="1">
    <source>
        <dbReference type="EMBL" id="MCH7408818.1"/>
    </source>
</evidence>
<accession>A0ABS9UYJ6</accession>